<dbReference type="STRING" id="236814.IX39_01550"/>
<reference evidence="5 6" key="1">
    <citation type="submission" date="2014-07" db="EMBL/GenBank/DDBJ databases">
        <title>Genome of Chryseobacterium formosense LMG 24722.</title>
        <authorList>
            <person name="Pipes S.E."/>
            <person name="Stropko S.J."/>
            <person name="Newman J.D."/>
        </authorList>
    </citation>
    <scope>NUCLEOTIDE SEQUENCE [LARGE SCALE GENOMIC DNA]</scope>
    <source>
        <strain evidence="5 6">LMG 24722</strain>
    </source>
</reference>
<accession>A0A085Z4M1</accession>
<keyword evidence="2" id="KW-0238">DNA-binding</keyword>
<dbReference type="eggNOG" id="COG1733">
    <property type="taxonomic scope" value="Bacteria"/>
</dbReference>
<evidence type="ECO:0000313" key="6">
    <source>
        <dbReference type="Proteomes" id="UP000028713"/>
    </source>
</evidence>
<dbReference type="InterPro" id="IPR036388">
    <property type="entry name" value="WH-like_DNA-bd_sf"/>
</dbReference>
<dbReference type="Proteomes" id="UP000028713">
    <property type="component" value="Unassembled WGS sequence"/>
</dbReference>
<protein>
    <submittedName>
        <fullName evidence="5">HxlR family transcriptional regulator</fullName>
    </submittedName>
</protein>
<dbReference type="InterPro" id="IPR036390">
    <property type="entry name" value="WH_DNA-bd_sf"/>
</dbReference>
<dbReference type="AlphaFoldDB" id="A0A085Z4M1"/>
<evidence type="ECO:0000256" key="1">
    <source>
        <dbReference type="ARBA" id="ARBA00023015"/>
    </source>
</evidence>
<dbReference type="GO" id="GO:0003677">
    <property type="term" value="F:DNA binding"/>
    <property type="evidence" value="ECO:0007669"/>
    <property type="project" value="UniProtKB-KW"/>
</dbReference>
<gene>
    <name evidence="5" type="ORF">IX39_01550</name>
</gene>
<dbReference type="Gene3D" id="1.10.10.10">
    <property type="entry name" value="Winged helix-like DNA-binding domain superfamily/Winged helix DNA-binding domain"/>
    <property type="match status" value="1"/>
</dbReference>
<dbReference type="PROSITE" id="PS51118">
    <property type="entry name" value="HTH_HXLR"/>
    <property type="match status" value="1"/>
</dbReference>
<organism evidence="5 6">
    <name type="scientific">Chryseobacterium formosense</name>
    <dbReference type="NCBI Taxonomy" id="236814"/>
    <lineage>
        <taxon>Bacteria</taxon>
        <taxon>Pseudomonadati</taxon>
        <taxon>Bacteroidota</taxon>
        <taxon>Flavobacteriia</taxon>
        <taxon>Flavobacteriales</taxon>
        <taxon>Weeksellaceae</taxon>
        <taxon>Chryseobacterium group</taxon>
        <taxon>Chryseobacterium</taxon>
    </lineage>
</organism>
<dbReference type="RefSeq" id="WP_034672824.1">
    <property type="nucleotide sequence ID" value="NZ_FPAP01000002.1"/>
</dbReference>
<dbReference type="PANTHER" id="PTHR33204">
    <property type="entry name" value="TRANSCRIPTIONAL REGULATOR, MARR FAMILY"/>
    <property type="match status" value="1"/>
</dbReference>
<name>A0A085Z4M1_9FLAO</name>
<sequence length="138" mass="15596">MSCQPLKTDGHKKEMMAVQDSMDVLSGKWKISIISSICYYNKRRFSDILNDVVGISNKMLSKELKELEINKLIKRTVLDTQPITVQYELTAHGKSLQTIINNLTDWGIKHRKEIIGGDNKISNDSEPNFALAENVEGS</sequence>
<dbReference type="Pfam" id="PF01638">
    <property type="entry name" value="HxlR"/>
    <property type="match status" value="1"/>
</dbReference>
<keyword evidence="6" id="KW-1185">Reference proteome</keyword>
<evidence type="ECO:0000256" key="3">
    <source>
        <dbReference type="ARBA" id="ARBA00023163"/>
    </source>
</evidence>
<evidence type="ECO:0000259" key="4">
    <source>
        <dbReference type="PROSITE" id="PS51118"/>
    </source>
</evidence>
<evidence type="ECO:0000256" key="2">
    <source>
        <dbReference type="ARBA" id="ARBA00023125"/>
    </source>
</evidence>
<comment type="caution">
    <text evidence="5">The sequence shown here is derived from an EMBL/GenBank/DDBJ whole genome shotgun (WGS) entry which is preliminary data.</text>
</comment>
<keyword evidence="1" id="KW-0805">Transcription regulation</keyword>
<feature type="domain" description="HTH hxlR-type" evidence="4">
    <location>
        <begin position="3"/>
        <end position="115"/>
    </location>
</feature>
<keyword evidence="3" id="KW-0804">Transcription</keyword>
<dbReference type="InterPro" id="IPR002577">
    <property type="entry name" value="HTH_HxlR"/>
</dbReference>
<evidence type="ECO:0000313" key="5">
    <source>
        <dbReference type="EMBL" id="KFE99384.1"/>
    </source>
</evidence>
<proteinExistence type="predicted"/>
<dbReference type="SUPFAM" id="SSF46785">
    <property type="entry name" value="Winged helix' DNA-binding domain"/>
    <property type="match status" value="1"/>
</dbReference>
<dbReference type="EMBL" id="JPRP01000001">
    <property type="protein sequence ID" value="KFE99384.1"/>
    <property type="molecule type" value="Genomic_DNA"/>
</dbReference>